<feature type="transmembrane region" description="Helical" evidence="1">
    <location>
        <begin position="20"/>
        <end position="40"/>
    </location>
</feature>
<keyword evidence="3" id="KW-1185">Reference proteome</keyword>
<feature type="transmembrane region" description="Helical" evidence="1">
    <location>
        <begin position="201"/>
        <end position="219"/>
    </location>
</feature>
<evidence type="ECO:0000313" key="2">
    <source>
        <dbReference type="EMBL" id="MCQ4924883.1"/>
    </source>
</evidence>
<keyword evidence="1" id="KW-1133">Transmembrane helix</keyword>
<sequence length="318" mass="36533">MKKLSNYLFSGFKEPMPYYILGSITLIFGVLSVVIDLIIYVPYISYVLFIILGLLAMLIGAIISLSKINASDIQDDKLETILNSIKNEHIKNIVRNTYKLCKNYRSLDTHLCRFCSNTGAVFFTFVQSEEQVNEYLDWYLNKCDEDYKIINITKNRVTKIQPSDIEEFEHKRVSILHRIIINPIAAFLKQPINRFLSFSKILMLTIITIIIVGIYHYIMKQNMFSGAGSIETAKSIISVSRSIMSVSIFLLSLGTICIGLTTIRNVMNNYYADRYRGVKTLADQLVILCFFPFAYNLVLIPIIRNIIELSQVYGYFLP</sequence>
<reference evidence="2 3" key="1">
    <citation type="submission" date="2022-06" db="EMBL/GenBank/DDBJ databases">
        <title>Isolation of gut microbiota from human fecal samples.</title>
        <authorList>
            <person name="Pamer E.G."/>
            <person name="Barat B."/>
            <person name="Waligurski E."/>
            <person name="Medina S."/>
            <person name="Paddock L."/>
            <person name="Mostad J."/>
        </authorList>
    </citation>
    <scope>NUCLEOTIDE SEQUENCE [LARGE SCALE GENOMIC DNA]</scope>
    <source>
        <strain evidence="2 3">DFI.7.95</strain>
    </source>
</reference>
<feature type="transmembrane region" description="Helical" evidence="1">
    <location>
        <begin position="46"/>
        <end position="65"/>
    </location>
</feature>
<feature type="transmembrane region" description="Helical" evidence="1">
    <location>
        <begin position="284"/>
        <end position="307"/>
    </location>
</feature>
<dbReference type="Proteomes" id="UP001524478">
    <property type="component" value="Unassembled WGS sequence"/>
</dbReference>
<evidence type="ECO:0000313" key="3">
    <source>
        <dbReference type="Proteomes" id="UP001524478"/>
    </source>
</evidence>
<evidence type="ECO:0000256" key="1">
    <source>
        <dbReference type="SAM" id="Phobius"/>
    </source>
</evidence>
<feature type="transmembrane region" description="Helical" evidence="1">
    <location>
        <begin position="239"/>
        <end position="263"/>
    </location>
</feature>
<protein>
    <submittedName>
        <fullName evidence="2">Uncharacterized protein</fullName>
    </submittedName>
</protein>
<gene>
    <name evidence="2" type="ORF">NE686_17405</name>
</gene>
<comment type="caution">
    <text evidence="2">The sequence shown here is derived from an EMBL/GenBank/DDBJ whole genome shotgun (WGS) entry which is preliminary data.</text>
</comment>
<dbReference type="EMBL" id="JANGAC010000016">
    <property type="protein sequence ID" value="MCQ4924883.1"/>
    <property type="molecule type" value="Genomic_DNA"/>
</dbReference>
<accession>A0ABT1SEH5</accession>
<name>A0ABT1SEH5_9FIRM</name>
<proteinExistence type="predicted"/>
<keyword evidence="1" id="KW-0472">Membrane</keyword>
<keyword evidence="1" id="KW-0812">Transmembrane</keyword>
<organism evidence="2 3">
    <name type="scientific">Tissierella carlieri</name>
    <dbReference type="NCBI Taxonomy" id="689904"/>
    <lineage>
        <taxon>Bacteria</taxon>
        <taxon>Bacillati</taxon>
        <taxon>Bacillota</taxon>
        <taxon>Tissierellia</taxon>
        <taxon>Tissierellales</taxon>
        <taxon>Tissierellaceae</taxon>
        <taxon>Tissierella</taxon>
    </lineage>
</organism>
<dbReference type="RefSeq" id="WP_256312473.1">
    <property type="nucleotide sequence ID" value="NZ_JANGAC010000016.1"/>
</dbReference>